<comment type="subcellular location">
    <subcellularLocation>
        <location evidence="1">Membrane</location>
    </subcellularLocation>
</comment>
<evidence type="ECO:0000313" key="6">
    <source>
        <dbReference type="Proteomes" id="UP000036987"/>
    </source>
</evidence>
<dbReference type="Proteomes" id="UP000036987">
    <property type="component" value="Unassembled WGS sequence"/>
</dbReference>
<dbReference type="GO" id="GO:0016020">
    <property type="term" value="C:membrane"/>
    <property type="evidence" value="ECO:0007669"/>
    <property type="project" value="UniProtKB-SubCell"/>
</dbReference>
<dbReference type="InterPro" id="IPR044839">
    <property type="entry name" value="NDR1-like"/>
</dbReference>
<sequence length="256" mass="29066">MHSVRSTIIGPNVPHPPPSANPPPNHMPPTPRWLSQSQSQSPSPPPQQQQHYYDRHRKNPFPFLRSHRRTKPVIWFTAALCVIFSLLLILAGVVTLIVFLVIKPKHPTFEASGATLNGVYLDTPLFFNGDLTFLANFTNPNRKIDMMFQYVGIELYFGDRLIATQALDSFQQRRGEGRLEEVHMVSSEVYLPPVLSTELQRQMRSNRVRYNIRGNFRVKASLGIGHYSYWLYGRCLIDLAAPPSGALLGRSCATKR</sequence>
<organism evidence="5 6">
    <name type="scientific">Zostera marina</name>
    <name type="common">Eelgrass</name>
    <dbReference type="NCBI Taxonomy" id="29655"/>
    <lineage>
        <taxon>Eukaryota</taxon>
        <taxon>Viridiplantae</taxon>
        <taxon>Streptophyta</taxon>
        <taxon>Embryophyta</taxon>
        <taxon>Tracheophyta</taxon>
        <taxon>Spermatophyta</taxon>
        <taxon>Magnoliopsida</taxon>
        <taxon>Liliopsida</taxon>
        <taxon>Zosteraceae</taxon>
        <taxon>Zostera</taxon>
    </lineage>
</organism>
<evidence type="ECO:0000256" key="2">
    <source>
        <dbReference type="ARBA" id="ARBA00023136"/>
    </source>
</evidence>
<dbReference type="EMBL" id="LFYR01001180">
    <property type="protein sequence ID" value="KMZ64109.1"/>
    <property type="molecule type" value="Genomic_DNA"/>
</dbReference>
<keyword evidence="4" id="KW-1133">Transmembrane helix</keyword>
<keyword evidence="4" id="KW-0812">Transmembrane</keyword>
<accession>A0A0K9P551</accession>
<keyword evidence="2 4" id="KW-0472">Membrane</keyword>
<proteinExistence type="predicted"/>
<feature type="region of interest" description="Disordered" evidence="3">
    <location>
        <begin position="1"/>
        <end position="52"/>
    </location>
</feature>
<comment type="caution">
    <text evidence="5">The sequence shown here is derived from an EMBL/GenBank/DDBJ whole genome shotgun (WGS) entry which is preliminary data.</text>
</comment>
<evidence type="ECO:0000256" key="1">
    <source>
        <dbReference type="ARBA" id="ARBA00004370"/>
    </source>
</evidence>
<evidence type="ECO:0000256" key="3">
    <source>
        <dbReference type="SAM" id="MobiDB-lite"/>
    </source>
</evidence>
<keyword evidence="6" id="KW-1185">Reference proteome</keyword>
<evidence type="ECO:0000313" key="5">
    <source>
        <dbReference type="EMBL" id="KMZ64109.1"/>
    </source>
</evidence>
<dbReference type="PANTHER" id="PTHR31234:SF42">
    <property type="entry name" value="LATE EMBRYOGENESIS ABUNDANT (LEA) HYDROXYPROLINE-RICH GLYCOPROTEIN FAMILY"/>
    <property type="match status" value="1"/>
</dbReference>
<name>A0A0K9P551_ZOSMR</name>
<protein>
    <submittedName>
        <fullName evidence="5">Late embryogenesis abundant (LEA) hydroxyproline-rich glycoproteinfamily</fullName>
    </submittedName>
</protein>
<dbReference type="OMA" id="YRNCTTK"/>
<reference evidence="6" key="1">
    <citation type="journal article" date="2016" name="Nature">
        <title>The genome of the seagrass Zostera marina reveals angiosperm adaptation to the sea.</title>
        <authorList>
            <person name="Olsen J.L."/>
            <person name="Rouze P."/>
            <person name="Verhelst B."/>
            <person name="Lin Y.-C."/>
            <person name="Bayer T."/>
            <person name="Collen J."/>
            <person name="Dattolo E."/>
            <person name="De Paoli E."/>
            <person name="Dittami S."/>
            <person name="Maumus F."/>
            <person name="Michel G."/>
            <person name="Kersting A."/>
            <person name="Lauritano C."/>
            <person name="Lohaus R."/>
            <person name="Toepel M."/>
            <person name="Tonon T."/>
            <person name="Vanneste K."/>
            <person name="Amirebrahimi M."/>
            <person name="Brakel J."/>
            <person name="Bostroem C."/>
            <person name="Chovatia M."/>
            <person name="Grimwood J."/>
            <person name="Jenkins J.W."/>
            <person name="Jueterbock A."/>
            <person name="Mraz A."/>
            <person name="Stam W.T."/>
            <person name="Tice H."/>
            <person name="Bornberg-Bauer E."/>
            <person name="Green P.J."/>
            <person name="Pearson G.A."/>
            <person name="Procaccini G."/>
            <person name="Duarte C.M."/>
            <person name="Schmutz J."/>
            <person name="Reusch T.B.H."/>
            <person name="Van de Peer Y."/>
        </authorList>
    </citation>
    <scope>NUCLEOTIDE SEQUENCE [LARGE SCALE GENOMIC DNA]</scope>
    <source>
        <strain evidence="6">cv. Finnish</strain>
    </source>
</reference>
<gene>
    <name evidence="5" type="ORF">ZOSMA_381G00160</name>
</gene>
<dbReference type="GO" id="GO:0098542">
    <property type="term" value="P:defense response to other organism"/>
    <property type="evidence" value="ECO:0007669"/>
    <property type="project" value="InterPro"/>
</dbReference>
<dbReference type="PANTHER" id="PTHR31234">
    <property type="entry name" value="LATE EMBRYOGENESIS ABUNDANT (LEA) HYDROXYPROLINE-RICH GLYCOPROTEIN FAMILY"/>
    <property type="match status" value="1"/>
</dbReference>
<feature type="transmembrane region" description="Helical" evidence="4">
    <location>
        <begin position="73"/>
        <end position="102"/>
    </location>
</feature>
<evidence type="ECO:0000256" key="4">
    <source>
        <dbReference type="SAM" id="Phobius"/>
    </source>
</evidence>
<feature type="compositionally biased region" description="Pro residues" evidence="3">
    <location>
        <begin position="13"/>
        <end position="31"/>
    </location>
</feature>
<dbReference type="AlphaFoldDB" id="A0A0K9P551"/>
<dbReference type="OrthoDB" id="630676at2759"/>